<name>A0ACD1AEF6_9FIRM</name>
<protein>
    <submittedName>
        <fullName evidence="1">Ferredoxin</fullName>
    </submittedName>
</protein>
<proteinExistence type="predicted"/>
<organism evidence="1 2">
    <name type="scientific">Anoxybacterium hadale</name>
    <dbReference type="NCBI Taxonomy" id="3408580"/>
    <lineage>
        <taxon>Bacteria</taxon>
        <taxon>Bacillati</taxon>
        <taxon>Bacillota</taxon>
        <taxon>Clostridia</taxon>
        <taxon>Peptostreptococcales</taxon>
        <taxon>Anaerovoracaceae</taxon>
        <taxon>Anoxybacterium</taxon>
    </lineage>
</organism>
<keyword evidence="2" id="KW-1185">Reference proteome</keyword>
<evidence type="ECO:0000313" key="1">
    <source>
        <dbReference type="EMBL" id="QOX64842.1"/>
    </source>
</evidence>
<sequence length="182" mass="18965">MIYNSSEAEKKAAYHVAELMMAAARTAPKGCGVDNLVAVMIDGEEKAQLADQMRKIAEETGADFFARDGGNVDASPVIVILGVKNIPLGLDNCGYCGFENCAATVKAGASCAFNVTDLGIAVGSAVSVAANHRFDNRVMFSAGKAAMALKFLPENVRVAYGIPLSASGKSIFFDRAAATCSE</sequence>
<dbReference type="Proteomes" id="UP000594014">
    <property type="component" value="Chromosome"/>
</dbReference>
<dbReference type="EMBL" id="CP042469">
    <property type="protein sequence ID" value="QOX64842.1"/>
    <property type="molecule type" value="Genomic_DNA"/>
</dbReference>
<accession>A0ACD1AEF6</accession>
<reference evidence="1" key="1">
    <citation type="submission" date="2019-08" db="EMBL/GenBank/DDBJ databases">
        <title>Genome sequence of Clostridiales bacterium MT110.</title>
        <authorList>
            <person name="Cao J."/>
        </authorList>
    </citation>
    <scope>NUCLEOTIDE SEQUENCE</scope>
    <source>
        <strain evidence="1">MT110</strain>
    </source>
</reference>
<gene>
    <name evidence="1" type="ORF">FRZ06_16560</name>
</gene>
<evidence type="ECO:0000313" key="2">
    <source>
        <dbReference type="Proteomes" id="UP000594014"/>
    </source>
</evidence>